<gene>
    <name evidence="4" type="ORF">AOB46_17320</name>
</gene>
<dbReference type="Gene3D" id="3.40.50.720">
    <property type="entry name" value="NAD(P)-binding Rossmann-like Domain"/>
    <property type="match status" value="1"/>
</dbReference>
<dbReference type="PANTHER" id="PTHR48075:SF5">
    <property type="entry name" value="3-HYDROXYBUTYRYL-COA DEHYDROGENASE"/>
    <property type="match status" value="1"/>
</dbReference>
<dbReference type="GO" id="GO:0006635">
    <property type="term" value="P:fatty acid beta-oxidation"/>
    <property type="evidence" value="ECO:0007669"/>
    <property type="project" value="TreeGrafter"/>
</dbReference>
<dbReference type="FunFam" id="3.40.50.720:FF:000009">
    <property type="entry name" value="Fatty oxidation complex, alpha subunit"/>
    <property type="match status" value="1"/>
</dbReference>
<feature type="domain" description="3-hydroxyacyl-CoA dehydrogenase C-terminal" evidence="2">
    <location>
        <begin position="302"/>
        <end position="376"/>
    </location>
</feature>
<keyword evidence="1" id="KW-0560">Oxidoreductase</keyword>
<feature type="domain" description="3-hydroxyacyl-CoA dehydrogenase NAD binding" evidence="3">
    <location>
        <begin position="2"/>
        <end position="180"/>
    </location>
</feature>
<dbReference type="Proteomes" id="UP000037953">
    <property type="component" value="Unassembled WGS sequence"/>
</dbReference>
<dbReference type="InterPro" id="IPR036291">
    <property type="entry name" value="NAD(P)-bd_dom_sf"/>
</dbReference>
<evidence type="ECO:0000259" key="2">
    <source>
        <dbReference type="Pfam" id="PF00725"/>
    </source>
</evidence>
<dbReference type="GO" id="GO:0070403">
    <property type="term" value="F:NAD+ binding"/>
    <property type="evidence" value="ECO:0007669"/>
    <property type="project" value="InterPro"/>
</dbReference>
<dbReference type="Pfam" id="PF00725">
    <property type="entry name" value="3HCDH"/>
    <property type="match status" value="2"/>
</dbReference>
<comment type="caution">
    <text evidence="4">The sequence shown here is derived from an EMBL/GenBank/DDBJ whole genome shotgun (WGS) entry which is preliminary data.</text>
</comment>
<dbReference type="SUPFAM" id="SSF51735">
    <property type="entry name" value="NAD(P)-binding Rossmann-fold domains"/>
    <property type="match status" value="1"/>
</dbReference>
<dbReference type="AlphaFoldDB" id="A0A0N0ZVG3"/>
<name>A0A0N0ZVG3_CHRID</name>
<dbReference type="Pfam" id="PF02737">
    <property type="entry name" value="3HCDH_N"/>
    <property type="match status" value="1"/>
</dbReference>
<dbReference type="InterPro" id="IPR006108">
    <property type="entry name" value="3HC_DH_C"/>
</dbReference>
<sequence length="376" mass="42027">MNIGIIGAGTMGVGIAQVAATAGCRVVLFDANAPQIDKALTGLEKTLQKLSEKGKISQEKAAEIRNNIVKGEALQDLKDSDLVIEAIIENKEIKTKVFTELETYVSESCVISSNTSSISITSLGAELKKPERFIGIHFFNPAPLMPLVEIIPSLVTEKTLAEKMYTLMKEWGKIPVIAKDIPGFIVNRIARPYYGEALRMVEENIASPEQVDEAMKTLGNFKMGPFELMDLIGVDVNFAVTTTVYKDYFYDPKYKPSLLQQRMSEAKLHGRKTGKGFYDYSEGAEKPTAQKDEVLYQQIFLRIISMLINEAVEAKRLGIANDEDIELAMQKGVNYPKGLLDWGKEIGYAKISETLQSLYGEYQEERYRQSPLLRKL</sequence>
<reference evidence="5" key="2">
    <citation type="submission" date="2015-09" db="EMBL/GenBank/DDBJ databases">
        <title>Draft genome sequence of a multidrug-resistant Chryseobacterium indologenes isolate from Malaysia.</title>
        <authorList>
            <person name="Yu C.Y."/>
            <person name="Ang G.Y."/>
            <person name="Chan K.-G."/>
        </authorList>
    </citation>
    <scope>NUCLEOTIDE SEQUENCE [LARGE SCALE GENOMIC DNA]</scope>
    <source>
        <strain evidence="5">CI_885</strain>
    </source>
</reference>
<dbReference type="InterPro" id="IPR008927">
    <property type="entry name" value="6-PGluconate_DH-like_C_sf"/>
</dbReference>
<dbReference type="GO" id="GO:0008691">
    <property type="term" value="F:3-hydroxybutyryl-CoA dehydrogenase activity"/>
    <property type="evidence" value="ECO:0007669"/>
    <property type="project" value="TreeGrafter"/>
</dbReference>
<dbReference type="RefSeq" id="WP_062701780.1">
    <property type="nucleotide sequence ID" value="NZ_LJOD01000013.1"/>
</dbReference>
<dbReference type="InterPro" id="IPR013328">
    <property type="entry name" value="6PGD_dom2"/>
</dbReference>
<protein>
    <submittedName>
        <fullName evidence="4">3-hydroxybutyryl-CoA dehydrogenase</fullName>
    </submittedName>
</protein>
<evidence type="ECO:0000313" key="4">
    <source>
        <dbReference type="EMBL" id="KPE49999.1"/>
    </source>
</evidence>
<accession>A0A0N0ZVG3</accession>
<dbReference type="PATRIC" id="fig|253.9.peg.1409"/>
<evidence type="ECO:0000256" key="1">
    <source>
        <dbReference type="ARBA" id="ARBA00023002"/>
    </source>
</evidence>
<organism evidence="4 5">
    <name type="scientific">Chryseobacterium indologenes</name>
    <name type="common">Flavobacterium indologenes</name>
    <dbReference type="NCBI Taxonomy" id="253"/>
    <lineage>
        <taxon>Bacteria</taxon>
        <taxon>Pseudomonadati</taxon>
        <taxon>Bacteroidota</taxon>
        <taxon>Flavobacteriia</taxon>
        <taxon>Flavobacteriales</taxon>
        <taxon>Weeksellaceae</taxon>
        <taxon>Chryseobacterium group</taxon>
        <taxon>Chryseobacterium</taxon>
    </lineage>
</organism>
<evidence type="ECO:0000313" key="5">
    <source>
        <dbReference type="Proteomes" id="UP000037953"/>
    </source>
</evidence>
<dbReference type="EMBL" id="LJOD01000013">
    <property type="protein sequence ID" value="KPE49999.1"/>
    <property type="molecule type" value="Genomic_DNA"/>
</dbReference>
<dbReference type="SUPFAM" id="SSF48179">
    <property type="entry name" value="6-phosphogluconate dehydrogenase C-terminal domain-like"/>
    <property type="match status" value="2"/>
</dbReference>
<proteinExistence type="predicted"/>
<dbReference type="PANTHER" id="PTHR48075">
    <property type="entry name" value="3-HYDROXYACYL-COA DEHYDROGENASE FAMILY PROTEIN"/>
    <property type="match status" value="1"/>
</dbReference>
<reference evidence="4 5" key="1">
    <citation type="journal article" date="2015" name="Genom Data">
        <title>Draft genome sequence of a multidrug-resistant Chryseobacterium indologenes isolate from Malaysia.</title>
        <authorList>
            <person name="Yu C.Y."/>
            <person name="Ang G.Y."/>
            <person name="Cheng H.J."/>
            <person name="Cheong Y.M."/>
            <person name="Yin W.F."/>
            <person name="Chan K.G."/>
        </authorList>
    </citation>
    <scope>NUCLEOTIDE SEQUENCE [LARGE SCALE GENOMIC DNA]</scope>
    <source>
        <strain evidence="4 5">CI_885</strain>
    </source>
</reference>
<feature type="domain" description="3-hydroxyacyl-CoA dehydrogenase C-terminal" evidence="2">
    <location>
        <begin position="183"/>
        <end position="280"/>
    </location>
</feature>
<dbReference type="Gene3D" id="1.10.1040.10">
    <property type="entry name" value="N-(1-d-carboxylethyl)-l-norvaline Dehydrogenase, domain 2"/>
    <property type="match status" value="2"/>
</dbReference>
<evidence type="ECO:0000259" key="3">
    <source>
        <dbReference type="Pfam" id="PF02737"/>
    </source>
</evidence>
<dbReference type="InterPro" id="IPR006176">
    <property type="entry name" value="3-OHacyl-CoA_DH_NAD-bd"/>
</dbReference>